<gene>
    <name evidence="3" type="ORF">NDU88_003946</name>
</gene>
<feature type="compositionally biased region" description="Basic residues" evidence="1">
    <location>
        <begin position="474"/>
        <end position="484"/>
    </location>
</feature>
<dbReference type="Proteomes" id="UP001066276">
    <property type="component" value="Chromosome 11"/>
</dbReference>
<dbReference type="EMBL" id="JANPWB010000015">
    <property type="protein sequence ID" value="KAJ1090817.1"/>
    <property type="molecule type" value="Genomic_DNA"/>
</dbReference>
<dbReference type="InterPro" id="IPR027958">
    <property type="entry name" value="DUF4657"/>
</dbReference>
<name>A0AAV7LIG2_PLEWA</name>
<dbReference type="Pfam" id="PF15552">
    <property type="entry name" value="DUF4657"/>
    <property type="match status" value="1"/>
</dbReference>
<dbReference type="PANTHER" id="PTHR37336:SF1">
    <property type="entry name" value="SIMILAR TO 9930012K11RIK PROTEIN"/>
    <property type="match status" value="1"/>
</dbReference>
<comment type="caution">
    <text evidence="3">The sequence shown here is derived from an EMBL/GenBank/DDBJ whole genome shotgun (WGS) entry which is preliminary data.</text>
</comment>
<evidence type="ECO:0000256" key="1">
    <source>
        <dbReference type="SAM" id="MobiDB-lite"/>
    </source>
</evidence>
<dbReference type="PANTHER" id="PTHR37336">
    <property type="entry name" value="SIMILAR TO 9930012K11RIK PROTEIN"/>
    <property type="match status" value="1"/>
</dbReference>
<feature type="domain" description="DUF4657" evidence="2">
    <location>
        <begin position="243"/>
        <end position="477"/>
    </location>
</feature>
<feature type="compositionally biased region" description="Basic and acidic residues" evidence="1">
    <location>
        <begin position="141"/>
        <end position="157"/>
    </location>
</feature>
<feature type="region of interest" description="Disordered" evidence="1">
    <location>
        <begin position="436"/>
        <end position="484"/>
    </location>
</feature>
<organism evidence="3 4">
    <name type="scientific">Pleurodeles waltl</name>
    <name type="common">Iberian ribbed newt</name>
    <dbReference type="NCBI Taxonomy" id="8319"/>
    <lineage>
        <taxon>Eukaryota</taxon>
        <taxon>Metazoa</taxon>
        <taxon>Chordata</taxon>
        <taxon>Craniata</taxon>
        <taxon>Vertebrata</taxon>
        <taxon>Euteleostomi</taxon>
        <taxon>Amphibia</taxon>
        <taxon>Batrachia</taxon>
        <taxon>Caudata</taxon>
        <taxon>Salamandroidea</taxon>
        <taxon>Salamandridae</taxon>
        <taxon>Pleurodelinae</taxon>
        <taxon>Pleurodeles</taxon>
    </lineage>
</organism>
<dbReference type="AlphaFoldDB" id="A0AAV7LIG2"/>
<evidence type="ECO:0000313" key="3">
    <source>
        <dbReference type="EMBL" id="KAJ1090817.1"/>
    </source>
</evidence>
<reference evidence="3" key="1">
    <citation type="journal article" date="2022" name="bioRxiv">
        <title>Sequencing and chromosome-scale assembly of the giantPleurodeles waltlgenome.</title>
        <authorList>
            <person name="Brown T."/>
            <person name="Elewa A."/>
            <person name="Iarovenko S."/>
            <person name="Subramanian E."/>
            <person name="Araus A.J."/>
            <person name="Petzold A."/>
            <person name="Susuki M."/>
            <person name="Suzuki K.-i.T."/>
            <person name="Hayashi T."/>
            <person name="Toyoda A."/>
            <person name="Oliveira C."/>
            <person name="Osipova E."/>
            <person name="Leigh N.D."/>
            <person name="Simon A."/>
            <person name="Yun M.H."/>
        </authorList>
    </citation>
    <scope>NUCLEOTIDE SEQUENCE</scope>
    <source>
        <strain evidence="3">20211129_DDA</strain>
        <tissue evidence="3">Liver</tissue>
    </source>
</reference>
<accession>A0AAV7LIG2</accession>
<feature type="region of interest" description="Disordered" evidence="1">
    <location>
        <begin position="98"/>
        <end position="157"/>
    </location>
</feature>
<keyword evidence="4" id="KW-1185">Reference proteome</keyword>
<proteinExistence type="predicted"/>
<evidence type="ECO:0000259" key="2">
    <source>
        <dbReference type="Pfam" id="PF15552"/>
    </source>
</evidence>
<evidence type="ECO:0000313" key="4">
    <source>
        <dbReference type="Proteomes" id="UP001066276"/>
    </source>
</evidence>
<feature type="compositionally biased region" description="Polar residues" evidence="1">
    <location>
        <begin position="110"/>
        <end position="121"/>
    </location>
</feature>
<protein>
    <recommendedName>
        <fullName evidence="2">DUF4657 domain-containing protein</fullName>
    </recommendedName>
</protein>
<sequence length="484" mass="53626">MKKQRKFNLQKLWIKGGTGSCSSDGCLVLTSTSTYRRLADNEERVMAASASRMDGDLDVWEPEEESLGESIGQQLGADGFFQAFDFYAKGHRLVKSESEDSGVEMGSGEASPSTPSESDQSFLLDGPELPQKLNWPSPGKDVAETRVDAQSGKEEDWRDVVPQKVNTKLEQAMQRSKKARTSAGRPVCRMASAALVRRHSGGSLPSLGMGSFQAGALQDMGASMDTLEENWRHCQEPRRAPGRRRVKLAQPQLQNLEEDCQQEMEMEKDDPLVLPGQGLRYLEHVCQVLEKMAELQRNNRSLRRQKRAIQARLRGTASEQEICGAVPPLGASQPDLHLTHQTDAATGGPRVSFRERSMSTSDVGNLWDFAPIQGTLARPPATISAPFVSTPDLKDTPDGWIPSNVPYLRQKSEPSQWERVKELISKIARKAVDPPNTLRKASFYRHAQASRGNTGLENPRPAPRKAFLPNIVVKKQKKHSPPVQ</sequence>